<dbReference type="Pfam" id="PF18911">
    <property type="entry name" value="PKD_4"/>
    <property type="match status" value="3"/>
</dbReference>
<dbReference type="Gene3D" id="2.60.40.10">
    <property type="entry name" value="Immunoglobulins"/>
    <property type="match status" value="5"/>
</dbReference>
<feature type="domain" description="PKD" evidence="2">
    <location>
        <begin position="188"/>
        <end position="241"/>
    </location>
</feature>
<dbReference type="InterPro" id="IPR051210">
    <property type="entry name" value="Ub_ligase/GEF_domain"/>
</dbReference>
<dbReference type="PANTHER" id="PTHR22870:SF408">
    <property type="entry name" value="OS09G0560450 PROTEIN"/>
    <property type="match status" value="1"/>
</dbReference>
<dbReference type="InterPro" id="IPR000408">
    <property type="entry name" value="Reg_chr_condens"/>
</dbReference>
<dbReference type="Gene3D" id="2.130.10.30">
    <property type="entry name" value="Regulator of chromosome condensation 1/beta-lactamase-inhibitor protein II"/>
    <property type="match status" value="2"/>
</dbReference>
<name>A0A485M065_9ZZZZ</name>
<sequence>MEEGREMNMRRRGRPWRAFGVVFRRAVMILCAAIVLSPLSCTETQPEPQKAPPPVLTETAQKPVEPLVATIMTPRGPESIYEGDSLSFSGRARGGESPYTFRWNFSGAASPIEKADAGEITFERPGVYEIIFEVMDAREAVARDTLAVEVIEDTSPVARIDVPAEALVTIREGGTLDFAGSALGGNGPVSFEWDFGQGSKTASGMRVDKVAFPDSGVFTVTLTARDADGDTGKSTVVVEVTKNVPIASIIEPSSAREIFEGRSVRFSGQAREGNGPFTFSWNFGGGAPPSASREPGDVVFTKPGLYEVTFTVKDVHGDAHSAFTTVSVLQDTKPVVEILSPALPVSILQGRGIEFLARVTGGDEPVEARWDFQGAAPETTQMNPGLVTFPVPGIYQTSFRATDASGDTAEATVQVTVVEDTVPEAAIIDLPEEILITEKGKVLFRGAVSGGNEPLSFLWRFGGAAPDVQAQDAGEIEFKTIGVFPVSFTVTDSDGDTAAASVTVKVAEDTKPVAAMEKPEEDVEIFEGESVLFRGSARDGNLPLRYRWDFKGGAKNAKVQNPGEVVFKKAGVYEVVFTVTDDNGDTDSVKRIVSVIRSSWASVSGGWSHSAGLKTDGTLWAWGLNSYGQLGNGGSASCRTPVMVGKGTNWAKVVVGGAHTLALENDGALWAWGANGTGQLGIGSNQNAHNPVRVMPDSRWKEIAAGKSHSLGIQVDGSLWAWGRNAEGQLGDGTRTGCNVPMPVGSEKDWRHVAAGEAHSIAVKEDGSLWAWGSNELGQVGDGGQSDSLSPKRIGGEEDVWIAVAAGRWHTLAIRSDGSLWAWGANIWGQLGDGTKVYKVLPVRVGEDTNWKMVSAGEYHSLALKNDGTLWSWGWNAFGQLGIGMTHDRKHPSCIGFDTNWSFVSAGDHHSMAVKQNGTLWGWGYNGYGQVGDNTSEDRDAPVLLRPPKKKIAPFGIFLPGTGDEDEEENGRK</sequence>
<evidence type="ECO:0000256" key="1">
    <source>
        <dbReference type="ARBA" id="ARBA00022737"/>
    </source>
</evidence>
<reference evidence="3" key="1">
    <citation type="submission" date="2019-03" db="EMBL/GenBank/DDBJ databases">
        <authorList>
            <person name="Hao L."/>
        </authorList>
    </citation>
    <scope>NUCLEOTIDE SEQUENCE</scope>
</reference>
<gene>
    <name evidence="3" type="ORF">SCFA_120024</name>
</gene>
<dbReference type="Pfam" id="PF25390">
    <property type="entry name" value="WD40_RLD"/>
    <property type="match status" value="1"/>
</dbReference>
<dbReference type="EMBL" id="CAADRM010000024">
    <property type="protein sequence ID" value="VFU11940.1"/>
    <property type="molecule type" value="Genomic_DNA"/>
</dbReference>
<feature type="domain" description="PKD" evidence="2">
    <location>
        <begin position="69"/>
        <end position="157"/>
    </location>
</feature>
<dbReference type="InterPro" id="IPR035986">
    <property type="entry name" value="PKD_dom_sf"/>
</dbReference>
<dbReference type="AlphaFoldDB" id="A0A485M065"/>
<dbReference type="InterPro" id="IPR013783">
    <property type="entry name" value="Ig-like_fold"/>
</dbReference>
<dbReference type="PRINTS" id="PR00633">
    <property type="entry name" value="RCCNDNSATION"/>
</dbReference>
<dbReference type="InterPro" id="IPR022409">
    <property type="entry name" value="PKD/Chitinase_dom"/>
</dbReference>
<dbReference type="SUPFAM" id="SSF49299">
    <property type="entry name" value="PKD domain"/>
    <property type="match status" value="5"/>
</dbReference>
<evidence type="ECO:0000259" key="2">
    <source>
        <dbReference type="PROSITE" id="PS50093"/>
    </source>
</evidence>
<dbReference type="PROSITE" id="PS00626">
    <property type="entry name" value="RCC1_2"/>
    <property type="match status" value="5"/>
</dbReference>
<keyword evidence="1" id="KW-0677">Repeat</keyword>
<dbReference type="InterPro" id="IPR009091">
    <property type="entry name" value="RCC1/BLIP-II"/>
</dbReference>
<proteinExistence type="predicted"/>
<dbReference type="SMART" id="SM00089">
    <property type="entry name" value="PKD"/>
    <property type="match status" value="6"/>
</dbReference>
<feature type="domain" description="PKD" evidence="2">
    <location>
        <begin position="276"/>
        <end position="328"/>
    </location>
</feature>
<dbReference type="CDD" id="cd00146">
    <property type="entry name" value="PKD"/>
    <property type="match status" value="5"/>
</dbReference>
<dbReference type="PROSITE" id="PS50012">
    <property type="entry name" value="RCC1_3"/>
    <property type="match status" value="6"/>
</dbReference>
<feature type="domain" description="PKD" evidence="2">
    <location>
        <begin position="441"/>
        <end position="513"/>
    </location>
</feature>
<evidence type="ECO:0000313" key="3">
    <source>
        <dbReference type="EMBL" id="VFU11940.1"/>
    </source>
</evidence>
<accession>A0A485M065</accession>
<dbReference type="Pfam" id="PF00415">
    <property type="entry name" value="RCC1"/>
    <property type="match status" value="1"/>
</dbReference>
<dbReference type="PANTHER" id="PTHR22870">
    <property type="entry name" value="REGULATOR OF CHROMOSOME CONDENSATION"/>
    <property type="match status" value="1"/>
</dbReference>
<dbReference type="SUPFAM" id="SSF50985">
    <property type="entry name" value="RCC1/BLIP-II"/>
    <property type="match status" value="1"/>
</dbReference>
<dbReference type="InterPro" id="IPR058923">
    <property type="entry name" value="RCC1-like_dom"/>
</dbReference>
<dbReference type="PROSITE" id="PS50093">
    <property type="entry name" value="PKD"/>
    <property type="match status" value="5"/>
</dbReference>
<feature type="domain" description="PKD" evidence="2">
    <location>
        <begin position="543"/>
        <end position="595"/>
    </location>
</feature>
<protein>
    <submittedName>
        <fullName evidence="3">Regulator of chromosome condensation (RCC1) repeat protein</fullName>
    </submittedName>
</protein>
<organism evidence="3">
    <name type="scientific">anaerobic digester metagenome</name>
    <dbReference type="NCBI Taxonomy" id="1263854"/>
    <lineage>
        <taxon>unclassified sequences</taxon>
        <taxon>metagenomes</taxon>
        <taxon>ecological metagenomes</taxon>
    </lineage>
</organism>
<dbReference type="InterPro" id="IPR000601">
    <property type="entry name" value="PKD_dom"/>
</dbReference>